<dbReference type="SUPFAM" id="SSF48334">
    <property type="entry name" value="DNA repair protein MutS, domain III"/>
    <property type="match status" value="1"/>
</dbReference>
<sequence length="878" mass="95608">MAIDMRERSTVGCAYFSTSDGKLYLSEDIPMANVDISEQFLLHVQPSTLLISARAPENFYKFLEDHCASPSEGKFLHQSPSSNNLIDYSAGNSPHGVVFRGLQSSEFSTESAHERLVTLQSEIAAPNQAIFSAGNGHDPLEDIRDHPNVALRQESLVFRSLRCGGSINLSSQVSVGCAGAVLGDLGRRRSVGFLPDGQVAGALFRVQSVEMFSLSGFMFVSSDALMSLQVVQTELHPNSQVWSSNPNKDNAKESLSVYGLFHYLACTSQGRAQLRQLFLRPVLDIGLIEERQKTISALLQPDNADSLPRITSCLRKIKNIRSTFAQLRKGIEFPSTNQSFDRGVWSTIQNFTTQTLGLQGAVACLKGCANLEIVCKLVNSLPVVDLVSVGDMINKTIDFEQSKSRHRSSVKAGVDPQLDELKRLYDGMDSFLTEVVNHMNRDLPEWACQYIRSCIFLPQIGFLTVVEPNPETGNGRYEGEGAEGGAWEKLFSAEGSVCYKNHYMQELDEEYGDMYCQIGDREVEIIHDLANKVLAHEDALVTASNVCGEFDAILVLALGADKYGWRAPQVVEGSEIQIEGGRHPLQELVVPSFVPNGCHLATGALSHRRDGNELPQALVLTGPNHSGKSVYLKQVAVIVYLAHIGSFVPASQAVIGLTDKILTCMSTKESMSGAESAFATDMKQAALSTRCSTSKSLILVDEFGKGTNADDGSGLLAALLDHFLSLGRDSPRMLVATHYHEIFEGGYLNHHEGLQLAHLDVRVDWNAAQVEDQVTYLFSLAYGHSTSSFGGKCAALNGVPRAVVERAEAISLLLAQNEDLEAVCTRLSPAEEKQLNEAEATARKFLSEAFGDDDGNVGKQGVGSMKSLLEELLSSNAV</sequence>
<dbReference type="GO" id="GO:0005634">
    <property type="term" value="C:nucleus"/>
    <property type="evidence" value="ECO:0007669"/>
    <property type="project" value="UniProtKB-SubCell"/>
</dbReference>
<evidence type="ECO:0000256" key="7">
    <source>
        <dbReference type="ARBA" id="ARBA00023125"/>
    </source>
</evidence>
<dbReference type="EMBL" id="JAGPYM010000004">
    <property type="protein sequence ID" value="KAH6895100.1"/>
    <property type="molecule type" value="Genomic_DNA"/>
</dbReference>
<keyword evidence="5" id="KW-0547">Nucleotide-binding</keyword>
<dbReference type="Proteomes" id="UP000777438">
    <property type="component" value="Unassembled WGS sequence"/>
</dbReference>
<dbReference type="SMART" id="SM00533">
    <property type="entry name" value="MUTSd"/>
    <property type="match status" value="1"/>
</dbReference>
<evidence type="ECO:0000313" key="13">
    <source>
        <dbReference type="EMBL" id="KAH6895100.1"/>
    </source>
</evidence>
<dbReference type="Pfam" id="PF00488">
    <property type="entry name" value="MutS_V"/>
    <property type="match status" value="1"/>
</dbReference>
<dbReference type="CDD" id="cd03281">
    <property type="entry name" value="ABC_MSH5_euk"/>
    <property type="match status" value="1"/>
</dbReference>
<organism evidence="13 14">
    <name type="scientific">Thelonectria olida</name>
    <dbReference type="NCBI Taxonomy" id="1576542"/>
    <lineage>
        <taxon>Eukaryota</taxon>
        <taxon>Fungi</taxon>
        <taxon>Dikarya</taxon>
        <taxon>Ascomycota</taxon>
        <taxon>Pezizomycotina</taxon>
        <taxon>Sordariomycetes</taxon>
        <taxon>Hypocreomycetidae</taxon>
        <taxon>Hypocreales</taxon>
        <taxon>Nectriaceae</taxon>
        <taxon>Thelonectria</taxon>
    </lineage>
</organism>
<reference evidence="13 14" key="1">
    <citation type="journal article" date="2021" name="Nat. Commun.">
        <title>Genetic determinants of endophytism in the Arabidopsis root mycobiome.</title>
        <authorList>
            <person name="Mesny F."/>
            <person name="Miyauchi S."/>
            <person name="Thiergart T."/>
            <person name="Pickel B."/>
            <person name="Atanasova L."/>
            <person name="Karlsson M."/>
            <person name="Huettel B."/>
            <person name="Barry K.W."/>
            <person name="Haridas S."/>
            <person name="Chen C."/>
            <person name="Bauer D."/>
            <person name="Andreopoulos W."/>
            <person name="Pangilinan J."/>
            <person name="LaButti K."/>
            <person name="Riley R."/>
            <person name="Lipzen A."/>
            <person name="Clum A."/>
            <person name="Drula E."/>
            <person name="Henrissat B."/>
            <person name="Kohler A."/>
            <person name="Grigoriev I.V."/>
            <person name="Martin F.M."/>
            <person name="Hacquard S."/>
        </authorList>
    </citation>
    <scope>NUCLEOTIDE SEQUENCE [LARGE SCALE GENOMIC DNA]</scope>
    <source>
        <strain evidence="13 14">MPI-CAGE-CH-0241</strain>
    </source>
</reference>
<evidence type="ECO:0000256" key="2">
    <source>
        <dbReference type="ARBA" id="ARBA00004286"/>
    </source>
</evidence>
<dbReference type="GO" id="GO:0140664">
    <property type="term" value="F:ATP-dependent DNA damage sensor activity"/>
    <property type="evidence" value="ECO:0007669"/>
    <property type="project" value="InterPro"/>
</dbReference>
<name>A0A9P8WEQ0_9HYPO</name>
<evidence type="ECO:0000256" key="5">
    <source>
        <dbReference type="ARBA" id="ARBA00022741"/>
    </source>
</evidence>
<dbReference type="InterPro" id="IPR045076">
    <property type="entry name" value="MutS"/>
</dbReference>
<protein>
    <recommendedName>
        <fullName evidence="10">DNA mismatch repair protein MSH5</fullName>
    </recommendedName>
    <alternativeName>
        <fullName evidence="11">MutS protein homolog 5</fullName>
    </alternativeName>
</protein>
<gene>
    <name evidence="13" type="ORF">B0T10DRAFT_557338</name>
</gene>
<dbReference type="Gene3D" id="3.40.50.300">
    <property type="entry name" value="P-loop containing nucleotide triphosphate hydrolases"/>
    <property type="match status" value="1"/>
</dbReference>
<evidence type="ECO:0000256" key="8">
    <source>
        <dbReference type="ARBA" id="ARBA00023242"/>
    </source>
</evidence>
<evidence type="ECO:0000256" key="10">
    <source>
        <dbReference type="ARBA" id="ARBA00073549"/>
    </source>
</evidence>
<keyword evidence="9" id="KW-0469">Meiosis</keyword>
<dbReference type="OrthoDB" id="29596at2759"/>
<dbReference type="Pfam" id="PF05192">
    <property type="entry name" value="MutS_III"/>
    <property type="match status" value="1"/>
</dbReference>
<evidence type="ECO:0000256" key="3">
    <source>
        <dbReference type="ARBA" id="ARBA00006271"/>
    </source>
</evidence>
<dbReference type="PROSITE" id="PS00486">
    <property type="entry name" value="DNA_MISMATCH_REPAIR_2"/>
    <property type="match status" value="1"/>
</dbReference>
<dbReference type="PANTHER" id="PTHR11361:SF20">
    <property type="entry name" value="MUTS PROTEIN HOMOLOG 5"/>
    <property type="match status" value="1"/>
</dbReference>
<keyword evidence="7" id="KW-0238">DNA-binding</keyword>
<evidence type="ECO:0000256" key="11">
    <source>
        <dbReference type="ARBA" id="ARBA00077470"/>
    </source>
</evidence>
<keyword evidence="4" id="KW-0158">Chromosome</keyword>
<dbReference type="AlphaFoldDB" id="A0A9P8WEQ0"/>
<evidence type="ECO:0000313" key="14">
    <source>
        <dbReference type="Proteomes" id="UP000777438"/>
    </source>
</evidence>
<dbReference type="GO" id="GO:0006298">
    <property type="term" value="P:mismatch repair"/>
    <property type="evidence" value="ECO:0007669"/>
    <property type="project" value="InterPro"/>
</dbReference>
<feature type="domain" description="DNA mismatch repair proteins mutS family" evidence="12">
    <location>
        <begin position="696"/>
        <end position="712"/>
    </location>
</feature>
<comment type="subcellular location">
    <subcellularLocation>
        <location evidence="2">Chromosome</location>
    </subcellularLocation>
    <subcellularLocation>
        <location evidence="1">Nucleus</location>
    </subcellularLocation>
</comment>
<evidence type="ECO:0000256" key="6">
    <source>
        <dbReference type="ARBA" id="ARBA00022840"/>
    </source>
</evidence>
<evidence type="ECO:0000259" key="12">
    <source>
        <dbReference type="PROSITE" id="PS00486"/>
    </source>
</evidence>
<dbReference type="GO" id="GO:0005524">
    <property type="term" value="F:ATP binding"/>
    <property type="evidence" value="ECO:0007669"/>
    <property type="project" value="UniProtKB-KW"/>
</dbReference>
<comment type="caution">
    <text evidence="13">The sequence shown here is derived from an EMBL/GenBank/DDBJ whole genome shotgun (WGS) entry which is preliminary data.</text>
</comment>
<dbReference type="GO" id="GO:0005694">
    <property type="term" value="C:chromosome"/>
    <property type="evidence" value="ECO:0007669"/>
    <property type="project" value="UniProtKB-SubCell"/>
</dbReference>
<keyword evidence="6" id="KW-0067">ATP-binding</keyword>
<dbReference type="InterPro" id="IPR027417">
    <property type="entry name" value="P-loop_NTPase"/>
</dbReference>
<dbReference type="FunFam" id="3.40.50.300:FF:001067">
    <property type="entry name" value="DNA mismatch repair protein MSH5"/>
    <property type="match status" value="1"/>
</dbReference>
<comment type="similarity">
    <text evidence="3">Belongs to the DNA mismatch repair MutS family.</text>
</comment>
<dbReference type="SMART" id="SM00534">
    <property type="entry name" value="MUTSac"/>
    <property type="match status" value="1"/>
</dbReference>
<keyword evidence="8" id="KW-0539">Nucleus</keyword>
<dbReference type="GO" id="GO:0051026">
    <property type="term" value="P:chiasma assembly"/>
    <property type="evidence" value="ECO:0007669"/>
    <property type="project" value="TreeGrafter"/>
</dbReference>
<dbReference type="Gene3D" id="1.10.1420.10">
    <property type="match status" value="1"/>
</dbReference>
<accession>A0A9P8WEQ0</accession>
<evidence type="ECO:0000256" key="4">
    <source>
        <dbReference type="ARBA" id="ARBA00022454"/>
    </source>
</evidence>
<proteinExistence type="inferred from homology"/>
<dbReference type="InterPro" id="IPR036187">
    <property type="entry name" value="DNA_mismatch_repair_MutS_sf"/>
</dbReference>
<dbReference type="SUPFAM" id="SSF52540">
    <property type="entry name" value="P-loop containing nucleoside triphosphate hydrolases"/>
    <property type="match status" value="1"/>
</dbReference>
<evidence type="ECO:0000256" key="9">
    <source>
        <dbReference type="ARBA" id="ARBA00023254"/>
    </source>
</evidence>
<dbReference type="InterPro" id="IPR000432">
    <property type="entry name" value="DNA_mismatch_repair_MutS_C"/>
</dbReference>
<dbReference type="InterPro" id="IPR007696">
    <property type="entry name" value="DNA_mismatch_repair_MutS_core"/>
</dbReference>
<evidence type="ECO:0000256" key="1">
    <source>
        <dbReference type="ARBA" id="ARBA00004123"/>
    </source>
</evidence>
<dbReference type="PANTHER" id="PTHR11361">
    <property type="entry name" value="DNA MISMATCH REPAIR PROTEIN MUTS FAMILY MEMBER"/>
    <property type="match status" value="1"/>
</dbReference>
<dbReference type="GO" id="GO:0030983">
    <property type="term" value="F:mismatched DNA binding"/>
    <property type="evidence" value="ECO:0007669"/>
    <property type="project" value="InterPro"/>
</dbReference>
<keyword evidence="14" id="KW-1185">Reference proteome</keyword>